<name>A0A087TTS3_STEMI</name>
<accession>A0A087TTS3</accession>
<dbReference type="Proteomes" id="UP000054359">
    <property type="component" value="Unassembled WGS sequence"/>
</dbReference>
<sequence>MLPLLVTAQNWLHPLKFRRTSNDLEFARPLALTLLVMLPSRICHSALSSSSPASLMCACFEVTFRPAGSMLKLSFSQNHVKMLPGLMGTAPITLLSGLGKSYERVTLARLKLFMELLPPKQFGFRQKLSTAKQLVHWLSSAEVLSTTSKALPSIWTWPKCSTASGMSGLSTSLSSFNSTGK</sequence>
<dbReference type="EMBL" id="KK116698">
    <property type="protein sequence ID" value="KFM68512.1"/>
    <property type="molecule type" value="Genomic_DNA"/>
</dbReference>
<dbReference type="OrthoDB" id="10065625at2759"/>
<feature type="non-terminal residue" evidence="1">
    <location>
        <position position="181"/>
    </location>
</feature>
<keyword evidence="2" id="KW-1185">Reference proteome</keyword>
<evidence type="ECO:0000313" key="2">
    <source>
        <dbReference type="Proteomes" id="UP000054359"/>
    </source>
</evidence>
<reference evidence="1 2" key="1">
    <citation type="submission" date="2013-11" db="EMBL/GenBank/DDBJ databases">
        <title>Genome sequencing of Stegodyphus mimosarum.</title>
        <authorList>
            <person name="Bechsgaard J."/>
        </authorList>
    </citation>
    <scope>NUCLEOTIDE SEQUENCE [LARGE SCALE GENOMIC DNA]</scope>
</reference>
<proteinExistence type="predicted"/>
<dbReference type="AlphaFoldDB" id="A0A087TTS3"/>
<organism evidence="1 2">
    <name type="scientific">Stegodyphus mimosarum</name>
    <name type="common">African social velvet spider</name>
    <dbReference type="NCBI Taxonomy" id="407821"/>
    <lineage>
        <taxon>Eukaryota</taxon>
        <taxon>Metazoa</taxon>
        <taxon>Ecdysozoa</taxon>
        <taxon>Arthropoda</taxon>
        <taxon>Chelicerata</taxon>
        <taxon>Arachnida</taxon>
        <taxon>Araneae</taxon>
        <taxon>Araneomorphae</taxon>
        <taxon>Entelegynae</taxon>
        <taxon>Eresoidea</taxon>
        <taxon>Eresidae</taxon>
        <taxon>Stegodyphus</taxon>
    </lineage>
</organism>
<protein>
    <submittedName>
        <fullName evidence="1">Uncharacterized protein</fullName>
    </submittedName>
</protein>
<gene>
    <name evidence="1" type="ORF">X975_01589</name>
</gene>
<evidence type="ECO:0000313" key="1">
    <source>
        <dbReference type="EMBL" id="KFM68512.1"/>
    </source>
</evidence>